<keyword evidence="4" id="KW-0862">Zinc</keyword>
<dbReference type="InterPro" id="IPR036236">
    <property type="entry name" value="Znf_C2H2_sf"/>
</dbReference>
<keyword evidence="4" id="KW-0863">Zinc-finger</keyword>
<dbReference type="SUPFAM" id="SSF57667">
    <property type="entry name" value="beta-beta-alpha zinc fingers"/>
    <property type="match status" value="1"/>
</dbReference>
<dbReference type="PANTHER" id="PTHR24171">
    <property type="entry name" value="ANKYRIN REPEAT DOMAIN-CONTAINING PROTEIN 39-RELATED"/>
    <property type="match status" value="1"/>
</dbReference>
<feature type="domain" description="C2H2-type" evidence="5">
    <location>
        <begin position="35"/>
        <end position="62"/>
    </location>
</feature>
<dbReference type="Pfam" id="PF12796">
    <property type="entry name" value="Ank_2"/>
    <property type="match status" value="1"/>
</dbReference>
<proteinExistence type="predicted"/>
<dbReference type="PANTHER" id="PTHR24171:SF9">
    <property type="entry name" value="ANKYRIN REPEAT DOMAIN-CONTAINING PROTEIN 39"/>
    <property type="match status" value="1"/>
</dbReference>
<dbReference type="Proteomes" id="UP000235786">
    <property type="component" value="Unassembled WGS sequence"/>
</dbReference>
<feature type="domain" description="C2H2-type" evidence="5">
    <location>
        <begin position="9"/>
        <end position="31"/>
    </location>
</feature>
<dbReference type="InterPro" id="IPR036770">
    <property type="entry name" value="Ankyrin_rpt-contain_sf"/>
</dbReference>
<gene>
    <name evidence="6" type="ORF">L207DRAFT_633200</name>
</gene>
<dbReference type="InterPro" id="IPR002110">
    <property type="entry name" value="Ankyrin_rpt"/>
</dbReference>
<name>A0A2J6RTR9_HYAVF</name>
<evidence type="ECO:0000256" key="2">
    <source>
        <dbReference type="ARBA" id="ARBA00023043"/>
    </source>
</evidence>
<dbReference type="GO" id="GO:0008270">
    <property type="term" value="F:zinc ion binding"/>
    <property type="evidence" value="ECO:0007669"/>
    <property type="project" value="UniProtKB-KW"/>
</dbReference>
<dbReference type="SMART" id="SM00355">
    <property type="entry name" value="ZnF_C2H2"/>
    <property type="match status" value="3"/>
</dbReference>
<dbReference type="OrthoDB" id="3564374at2759"/>
<evidence type="ECO:0000256" key="1">
    <source>
        <dbReference type="ARBA" id="ARBA00022737"/>
    </source>
</evidence>
<dbReference type="PROSITE" id="PS50297">
    <property type="entry name" value="ANK_REP_REGION"/>
    <property type="match status" value="1"/>
</dbReference>
<dbReference type="PROSITE" id="PS00028">
    <property type="entry name" value="ZINC_FINGER_C2H2_1"/>
    <property type="match status" value="2"/>
</dbReference>
<evidence type="ECO:0000313" key="6">
    <source>
        <dbReference type="EMBL" id="PMD41905.1"/>
    </source>
</evidence>
<dbReference type="Gene3D" id="3.30.160.60">
    <property type="entry name" value="Classic Zinc Finger"/>
    <property type="match status" value="1"/>
</dbReference>
<keyword evidence="4" id="KW-0479">Metal-binding</keyword>
<reference evidence="6 7" key="1">
    <citation type="submission" date="2016-04" db="EMBL/GenBank/DDBJ databases">
        <title>A degradative enzymes factory behind the ericoid mycorrhizal symbiosis.</title>
        <authorList>
            <consortium name="DOE Joint Genome Institute"/>
            <person name="Martino E."/>
            <person name="Morin E."/>
            <person name="Grelet G."/>
            <person name="Kuo A."/>
            <person name="Kohler A."/>
            <person name="Daghino S."/>
            <person name="Barry K."/>
            <person name="Choi C."/>
            <person name="Cichocki N."/>
            <person name="Clum A."/>
            <person name="Copeland A."/>
            <person name="Hainaut M."/>
            <person name="Haridas S."/>
            <person name="Labutti K."/>
            <person name="Lindquist E."/>
            <person name="Lipzen A."/>
            <person name="Khouja H.-R."/>
            <person name="Murat C."/>
            <person name="Ohm R."/>
            <person name="Olson A."/>
            <person name="Spatafora J."/>
            <person name="Veneault-Fourrey C."/>
            <person name="Henrissat B."/>
            <person name="Grigoriev I."/>
            <person name="Martin F."/>
            <person name="Perotto S."/>
        </authorList>
    </citation>
    <scope>NUCLEOTIDE SEQUENCE [LARGE SCALE GENOMIC DNA]</scope>
    <source>
        <strain evidence="6 7">F</strain>
    </source>
</reference>
<keyword evidence="7" id="KW-1185">Reference proteome</keyword>
<evidence type="ECO:0000256" key="3">
    <source>
        <dbReference type="PROSITE-ProRule" id="PRU00023"/>
    </source>
</evidence>
<dbReference type="AlphaFoldDB" id="A0A2J6RTR9"/>
<dbReference type="SUPFAM" id="SSF48403">
    <property type="entry name" value="Ankyrin repeat"/>
    <property type="match status" value="1"/>
</dbReference>
<dbReference type="Gene3D" id="1.25.40.20">
    <property type="entry name" value="Ankyrin repeat-containing domain"/>
    <property type="match status" value="2"/>
</dbReference>
<dbReference type="EMBL" id="KZ613944">
    <property type="protein sequence ID" value="PMD41905.1"/>
    <property type="molecule type" value="Genomic_DNA"/>
</dbReference>
<feature type="repeat" description="ANK" evidence="3">
    <location>
        <begin position="215"/>
        <end position="247"/>
    </location>
</feature>
<evidence type="ECO:0000313" key="7">
    <source>
        <dbReference type="Proteomes" id="UP000235786"/>
    </source>
</evidence>
<dbReference type="PROSITE" id="PS50157">
    <property type="entry name" value="ZINC_FINGER_C2H2_2"/>
    <property type="match status" value="2"/>
</dbReference>
<keyword evidence="1" id="KW-0677">Repeat</keyword>
<dbReference type="SMART" id="SM00248">
    <property type="entry name" value="ANK"/>
    <property type="match status" value="5"/>
</dbReference>
<keyword evidence="2 3" id="KW-0040">ANK repeat</keyword>
<dbReference type="PROSITE" id="PS50088">
    <property type="entry name" value="ANK_REPEAT"/>
    <property type="match status" value="1"/>
</dbReference>
<dbReference type="STRING" id="1149755.A0A2J6RTR9"/>
<accession>A0A2J6RTR9</accession>
<evidence type="ECO:0000259" key="5">
    <source>
        <dbReference type="PROSITE" id="PS50157"/>
    </source>
</evidence>
<dbReference type="InterPro" id="IPR013087">
    <property type="entry name" value="Znf_C2H2_type"/>
</dbReference>
<sequence>MEPGAGELFTCKDCSKKFAMRMDYNRHRKQHDRPHFCSLCSRAFGLKTDLDRHRQNHQRRSSRPRFKCKFPGCRVSTLGKEYLWKHLKKKHERDTTTSKPLRAFYEDFIANVQSSQNELDLQLLEASSEGDTEKVRDLLSRGASVLTETRDSQTPFDPAINKDHRAIFEPLFNSGAPIGAKLLKAVHKENQAFVTMMIESGADINKPGQLQRHSDQNTPLYWAVRNGSKGMISHLLALGADVNAPQPYSLWTALHWAVTKSPEIARILLKANADVNAKDWKGFTPLSHAVGLSFWGPFHETNTSLLLEAGATVEQVHWDAMPIWFQKQYEKYAPSLPSPPSLSGCL</sequence>
<organism evidence="6 7">
    <name type="scientific">Hyaloscypha variabilis (strain UAMH 11265 / GT02V1 / F)</name>
    <name type="common">Meliniomyces variabilis</name>
    <dbReference type="NCBI Taxonomy" id="1149755"/>
    <lineage>
        <taxon>Eukaryota</taxon>
        <taxon>Fungi</taxon>
        <taxon>Dikarya</taxon>
        <taxon>Ascomycota</taxon>
        <taxon>Pezizomycotina</taxon>
        <taxon>Leotiomycetes</taxon>
        <taxon>Helotiales</taxon>
        <taxon>Hyaloscyphaceae</taxon>
        <taxon>Hyaloscypha</taxon>
        <taxon>Hyaloscypha variabilis</taxon>
    </lineage>
</organism>
<evidence type="ECO:0000256" key="4">
    <source>
        <dbReference type="PROSITE-ProRule" id="PRU00042"/>
    </source>
</evidence>
<protein>
    <submittedName>
        <fullName evidence="6">Ankyrin</fullName>
    </submittedName>
</protein>